<comment type="similarity">
    <text evidence="2">Belongs to the oxidase-dependent Fe transporter (OFeT) (TC 9.A.10.1) family.</text>
</comment>
<dbReference type="InterPro" id="IPR009056">
    <property type="entry name" value="Cyt_c-like_dom"/>
</dbReference>
<dbReference type="PROSITE" id="PS51007">
    <property type="entry name" value="CYTC"/>
    <property type="match status" value="1"/>
</dbReference>
<name>A0ABQ3B7Y7_9GAMM</name>
<evidence type="ECO:0000256" key="11">
    <source>
        <dbReference type="SAM" id="Phobius"/>
    </source>
</evidence>
<keyword evidence="7 9" id="KW-0408">Iron</keyword>
<feature type="transmembrane region" description="Helical" evidence="11">
    <location>
        <begin position="489"/>
        <end position="510"/>
    </location>
</feature>
<feature type="coiled-coil region" evidence="10">
    <location>
        <begin position="18"/>
        <end position="45"/>
    </location>
</feature>
<evidence type="ECO:0000256" key="1">
    <source>
        <dbReference type="ARBA" id="ARBA00004141"/>
    </source>
</evidence>
<feature type="transmembrane region" description="Helical" evidence="11">
    <location>
        <begin position="415"/>
        <end position="432"/>
    </location>
</feature>
<evidence type="ECO:0000256" key="9">
    <source>
        <dbReference type="PROSITE-ProRule" id="PRU00433"/>
    </source>
</evidence>
<evidence type="ECO:0000313" key="13">
    <source>
        <dbReference type="EMBL" id="GGY79326.1"/>
    </source>
</evidence>
<comment type="subcellular location">
    <subcellularLocation>
        <location evidence="1">Membrane</location>
        <topology evidence="1">Multi-pass membrane protein</topology>
    </subcellularLocation>
</comment>
<dbReference type="Gene3D" id="1.10.760.10">
    <property type="entry name" value="Cytochrome c-like domain"/>
    <property type="match status" value="1"/>
</dbReference>
<protein>
    <recommendedName>
        <fullName evidence="12">Cytochrome c domain-containing protein</fullName>
    </recommendedName>
</protein>
<evidence type="ECO:0000256" key="8">
    <source>
        <dbReference type="ARBA" id="ARBA00023136"/>
    </source>
</evidence>
<proteinExistence type="inferred from homology"/>
<dbReference type="InterPro" id="IPR004923">
    <property type="entry name" value="FTR1/Fip1/EfeU"/>
</dbReference>
<evidence type="ECO:0000256" key="2">
    <source>
        <dbReference type="ARBA" id="ARBA00008333"/>
    </source>
</evidence>
<sequence>MDYAGAVQNGQVLKESEFEEMKEFAQTAKQKITQLEANEHKAELVAAADDLATRINAMESPESVGTAARALANHLLQAYPVASTPPVHIDTAKAKQLYQENCAACHGLNGHGDGPLAANLPTPPIAFADPVRAAQRSPFALQQIITQGIEGTPMVGFTALPEADRWALAFYVSQLAFSVADQEAGKSLWNGSDAIRAQIPNIDALAGMTQVELATRIGDDARPVLAYLRNHVDKAALARGQGLTLAKLRLHESYAAFTAGNKTAARDLALSAYLDGVEPVEPTIATRDSGIRTELETAMSTYRTMVTENVETQKLTTQLAAVNAVLDKAELLLSASEASPTTTFVGSLTILLREGLEALLMVVTMLAFLGKTAREDQLPYVHAGWIGALVAGAVTWAVATYLIGVSGASRELTEGFSSLFAALVLLGVGMWMHRKSVAGRWQEYFNAKLTGSLKKRSAYVLFGLSFIAVYREVFETILFYAALWQEGNHFALTLGLIVGLLLLLVLAVWMLRYSKRLPIGRFLSVSSILVAVLAVVLAGKGIAGFQEAGILNIHSIPVPRISLLGIFPTVESVLAQVIVAVLAMVGYYLNNQPSSSKAVT</sequence>
<dbReference type="EMBL" id="BMYZ01000002">
    <property type="protein sequence ID" value="GGY79326.1"/>
    <property type="molecule type" value="Genomic_DNA"/>
</dbReference>
<keyword evidence="4 11" id="KW-0812">Transmembrane</keyword>
<evidence type="ECO:0000256" key="10">
    <source>
        <dbReference type="SAM" id="Coils"/>
    </source>
</evidence>
<evidence type="ECO:0000256" key="7">
    <source>
        <dbReference type="ARBA" id="ARBA00023004"/>
    </source>
</evidence>
<feature type="transmembrane region" description="Helical" evidence="11">
    <location>
        <begin position="344"/>
        <end position="368"/>
    </location>
</feature>
<dbReference type="PANTHER" id="PTHR31632">
    <property type="entry name" value="IRON TRANSPORTER FTH1"/>
    <property type="match status" value="1"/>
</dbReference>
<dbReference type="InterPro" id="IPR036909">
    <property type="entry name" value="Cyt_c-like_dom_sf"/>
</dbReference>
<keyword evidence="6 11" id="KW-1133">Transmembrane helix</keyword>
<keyword evidence="5 9" id="KW-0479">Metal-binding</keyword>
<dbReference type="Proteomes" id="UP000619761">
    <property type="component" value="Unassembled WGS sequence"/>
</dbReference>
<feature type="domain" description="Cytochrome c" evidence="12">
    <location>
        <begin position="89"/>
        <end position="176"/>
    </location>
</feature>
<gene>
    <name evidence="13" type="ORF">GCM10011613_25200</name>
</gene>
<evidence type="ECO:0000256" key="6">
    <source>
        <dbReference type="ARBA" id="ARBA00022989"/>
    </source>
</evidence>
<feature type="transmembrane region" description="Helical" evidence="11">
    <location>
        <begin position="458"/>
        <end position="483"/>
    </location>
</feature>
<feature type="transmembrane region" description="Helical" evidence="11">
    <location>
        <begin position="563"/>
        <end position="589"/>
    </location>
</feature>
<reference evidence="14" key="1">
    <citation type="journal article" date="2019" name="Int. J. Syst. Evol. Microbiol.">
        <title>The Global Catalogue of Microorganisms (GCM) 10K type strain sequencing project: providing services to taxonomists for standard genome sequencing and annotation.</title>
        <authorList>
            <consortium name="The Broad Institute Genomics Platform"/>
            <consortium name="The Broad Institute Genome Sequencing Center for Infectious Disease"/>
            <person name="Wu L."/>
            <person name="Ma J."/>
        </authorList>
    </citation>
    <scope>NUCLEOTIDE SEQUENCE [LARGE SCALE GENOMIC DNA]</scope>
    <source>
        <strain evidence="14">KCTC 32239</strain>
    </source>
</reference>
<keyword evidence="14" id="KW-1185">Reference proteome</keyword>
<evidence type="ECO:0000256" key="4">
    <source>
        <dbReference type="ARBA" id="ARBA00022692"/>
    </source>
</evidence>
<evidence type="ECO:0000259" key="12">
    <source>
        <dbReference type="PROSITE" id="PS51007"/>
    </source>
</evidence>
<dbReference type="Pfam" id="PF03239">
    <property type="entry name" value="FTR1"/>
    <property type="match status" value="1"/>
</dbReference>
<evidence type="ECO:0000256" key="3">
    <source>
        <dbReference type="ARBA" id="ARBA00022617"/>
    </source>
</evidence>
<dbReference type="SUPFAM" id="SSF46626">
    <property type="entry name" value="Cytochrome c"/>
    <property type="match status" value="1"/>
</dbReference>
<comment type="caution">
    <text evidence="13">The sequence shown here is derived from an EMBL/GenBank/DDBJ whole genome shotgun (WGS) entry which is preliminary data.</text>
</comment>
<feature type="transmembrane region" description="Helical" evidence="11">
    <location>
        <begin position="522"/>
        <end position="543"/>
    </location>
</feature>
<accession>A0ABQ3B7Y7</accession>
<feature type="transmembrane region" description="Helical" evidence="11">
    <location>
        <begin position="380"/>
        <end position="403"/>
    </location>
</feature>
<evidence type="ECO:0000313" key="14">
    <source>
        <dbReference type="Proteomes" id="UP000619761"/>
    </source>
</evidence>
<dbReference type="Pfam" id="PF00034">
    <property type="entry name" value="Cytochrom_C"/>
    <property type="match status" value="1"/>
</dbReference>
<dbReference type="PANTHER" id="PTHR31632:SF2">
    <property type="entry name" value="PLASMA MEMBRANE IRON PERMEASE"/>
    <property type="match status" value="1"/>
</dbReference>
<keyword evidence="3 9" id="KW-0349">Heme</keyword>
<keyword evidence="10" id="KW-0175">Coiled coil</keyword>
<keyword evidence="8 11" id="KW-0472">Membrane</keyword>
<organism evidence="13 14">
    <name type="scientific">Cellvibrio zantedeschiae</name>
    <dbReference type="NCBI Taxonomy" id="1237077"/>
    <lineage>
        <taxon>Bacteria</taxon>
        <taxon>Pseudomonadati</taxon>
        <taxon>Pseudomonadota</taxon>
        <taxon>Gammaproteobacteria</taxon>
        <taxon>Cellvibrionales</taxon>
        <taxon>Cellvibrionaceae</taxon>
        <taxon>Cellvibrio</taxon>
    </lineage>
</organism>
<evidence type="ECO:0000256" key="5">
    <source>
        <dbReference type="ARBA" id="ARBA00022723"/>
    </source>
</evidence>